<organism evidence="1 2">
    <name type="scientific">Scortum barcoo</name>
    <name type="common">barcoo grunter</name>
    <dbReference type="NCBI Taxonomy" id="214431"/>
    <lineage>
        <taxon>Eukaryota</taxon>
        <taxon>Metazoa</taxon>
        <taxon>Chordata</taxon>
        <taxon>Craniata</taxon>
        <taxon>Vertebrata</taxon>
        <taxon>Euteleostomi</taxon>
        <taxon>Actinopterygii</taxon>
        <taxon>Neopterygii</taxon>
        <taxon>Teleostei</taxon>
        <taxon>Neoteleostei</taxon>
        <taxon>Acanthomorphata</taxon>
        <taxon>Eupercaria</taxon>
        <taxon>Centrarchiformes</taxon>
        <taxon>Terapontoidei</taxon>
        <taxon>Terapontidae</taxon>
        <taxon>Scortum</taxon>
    </lineage>
</organism>
<dbReference type="Proteomes" id="UP000831701">
    <property type="component" value="Chromosome 22"/>
</dbReference>
<dbReference type="EMBL" id="CM041552">
    <property type="protein sequence ID" value="KAI3353822.1"/>
    <property type="molecule type" value="Genomic_DNA"/>
</dbReference>
<sequence length="191" mass="21958">MWRSVLPLLLCLSPAGLFLLQLPGCTATRWEDYKYGRQGSELRDKKDFCTWKCLIFTLQWPGGFCQSLNKETLCKIPESINNWTIHGLWLLEDASITPSCERPYKIAEVRQVLTPHLGEKYEIQCVRDDKDREVWFQVKVLLSRNLTVGCDHHGNTEGEPGRSPSPGHPCPPEVPFYYFPIDHQQPEKPCG</sequence>
<reference evidence="1" key="1">
    <citation type="submission" date="2022-04" db="EMBL/GenBank/DDBJ databases">
        <title>Jade perch genome.</title>
        <authorList>
            <person name="Chao B."/>
        </authorList>
    </citation>
    <scope>NUCLEOTIDE SEQUENCE</scope>
    <source>
        <strain evidence="1">CB-2022</strain>
    </source>
</reference>
<accession>A0ACB8VDY8</accession>
<proteinExistence type="predicted"/>
<comment type="caution">
    <text evidence="1">The sequence shown here is derived from an EMBL/GenBank/DDBJ whole genome shotgun (WGS) entry which is preliminary data.</text>
</comment>
<evidence type="ECO:0000313" key="1">
    <source>
        <dbReference type="EMBL" id="KAI3353822.1"/>
    </source>
</evidence>
<keyword evidence="2" id="KW-1185">Reference proteome</keyword>
<protein>
    <submittedName>
        <fullName evidence="1">Uncharacterized protein</fullName>
    </submittedName>
</protein>
<evidence type="ECO:0000313" key="2">
    <source>
        <dbReference type="Proteomes" id="UP000831701"/>
    </source>
</evidence>
<name>A0ACB8VDY8_9TELE</name>
<gene>
    <name evidence="1" type="ORF">L3Q82_004850</name>
</gene>